<organism evidence="1 2">
    <name type="scientific">Lactuca sativa</name>
    <name type="common">Garden lettuce</name>
    <dbReference type="NCBI Taxonomy" id="4236"/>
    <lineage>
        <taxon>Eukaryota</taxon>
        <taxon>Viridiplantae</taxon>
        <taxon>Streptophyta</taxon>
        <taxon>Embryophyta</taxon>
        <taxon>Tracheophyta</taxon>
        <taxon>Spermatophyta</taxon>
        <taxon>Magnoliopsida</taxon>
        <taxon>eudicotyledons</taxon>
        <taxon>Gunneridae</taxon>
        <taxon>Pentapetalae</taxon>
        <taxon>asterids</taxon>
        <taxon>campanulids</taxon>
        <taxon>Asterales</taxon>
        <taxon>Asteraceae</taxon>
        <taxon>Cichorioideae</taxon>
        <taxon>Cichorieae</taxon>
        <taxon>Lactucinae</taxon>
        <taxon>Lactuca</taxon>
    </lineage>
</organism>
<evidence type="ECO:0000313" key="1">
    <source>
        <dbReference type="EMBL" id="KAJ0204416.1"/>
    </source>
</evidence>
<evidence type="ECO:0000313" key="2">
    <source>
        <dbReference type="Proteomes" id="UP000235145"/>
    </source>
</evidence>
<dbReference type="EMBL" id="NBSK02000005">
    <property type="protein sequence ID" value="KAJ0204416.1"/>
    <property type="molecule type" value="Genomic_DNA"/>
</dbReference>
<dbReference type="Proteomes" id="UP000235145">
    <property type="component" value="Unassembled WGS sequence"/>
</dbReference>
<protein>
    <recommendedName>
        <fullName evidence="3">Reverse transcriptase zinc-binding domain-containing protein</fullName>
    </recommendedName>
</protein>
<reference evidence="1 2" key="1">
    <citation type="journal article" date="2017" name="Nat. Commun.">
        <title>Genome assembly with in vitro proximity ligation data and whole-genome triplication in lettuce.</title>
        <authorList>
            <person name="Reyes-Chin-Wo S."/>
            <person name="Wang Z."/>
            <person name="Yang X."/>
            <person name="Kozik A."/>
            <person name="Arikit S."/>
            <person name="Song C."/>
            <person name="Xia L."/>
            <person name="Froenicke L."/>
            <person name="Lavelle D.O."/>
            <person name="Truco M.J."/>
            <person name="Xia R."/>
            <person name="Zhu S."/>
            <person name="Xu C."/>
            <person name="Xu H."/>
            <person name="Xu X."/>
            <person name="Cox K."/>
            <person name="Korf I."/>
            <person name="Meyers B.C."/>
            <person name="Michelmore R.W."/>
        </authorList>
    </citation>
    <scope>NUCLEOTIDE SEQUENCE [LARGE SCALE GENOMIC DNA]</scope>
    <source>
        <strain evidence="2">cv. Salinas</strain>
        <tissue evidence="1">Seedlings</tissue>
    </source>
</reference>
<name>A0A9R1VGP9_LACSA</name>
<accession>A0A9R1VGP9</accession>
<gene>
    <name evidence="1" type="ORF">LSAT_V11C500285210</name>
</gene>
<comment type="caution">
    <text evidence="1">The sequence shown here is derived from an EMBL/GenBank/DDBJ whole genome shotgun (WGS) entry which is preliminary data.</text>
</comment>
<proteinExistence type="predicted"/>
<keyword evidence="2" id="KW-1185">Reference proteome</keyword>
<evidence type="ECO:0008006" key="3">
    <source>
        <dbReference type="Google" id="ProtNLM"/>
    </source>
</evidence>
<dbReference type="AlphaFoldDB" id="A0A9R1VGP9"/>
<sequence length="143" mass="16027">MEEGKNISIRVFNEPEVLWVKVLKFFHRDGGGFLGGSRILSGGVIGNGATIRFWHDVWCLDVPIMEYWSSSGWVFAWCRDIRGGVDQKELAGLVILLEGVRLGMESDGCGPLIIRGAFRLNRLGIGLMIRDFRWVTFPINGTV</sequence>